<evidence type="ECO:0000256" key="6">
    <source>
        <dbReference type="ARBA" id="ARBA00048718"/>
    </source>
</evidence>
<dbReference type="AlphaFoldDB" id="A0A8T3BSE8"/>
<feature type="region of interest" description="Disordered" evidence="7">
    <location>
        <begin position="1"/>
        <end position="51"/>
    </location>
</feature>
<dbReference type="InterPro" id="IPR005636">
    <property type="entry name" value="DTW"/>
</dbReference>
<sequence length="311" mass="34532">MEEEAAPLPEPSLFSSDDGEENSEPSSSEDGELRRQEEDEHSRRRGQRRSMCWSGCGRPKITCICPFLPSSPIPTSTHLIILHHPHELRANKLATLPALCRSLTRCHPVPGRRIRPGSSALLDFLSTSPSSPVLFLFPTFDSSKPALDLERWAADTPPDSRAEPILIVFDATWRHAKEMATASIPFLSRFAVQVQIGGGCDTRSEGPSTYESGLVLRKEPWKGCLSTIEAVARALRVLEPEGKGVEIEGMLLAILRAMVAFQVCHLKMVNPRPRLKKKEAVKMFSQTKPKSRNTKASIRLWVAHVLPGNQM</sequence>
<feature type="domain" description="DTW" evidence="8">
    <location>
        <begin position="48"/>
        <end position="267"/>
    </location>
</feature>
<dbReference type="EC" id="2.5.1.25" evidence="1"/>
<dbReference type="SMART" id="SM01144">
    <property type="entry name" value="DTW"/>
    <property type="match status" value="1"/>
</dbReference>
<evidence type="ECO:0000256" key="3">
    <source>
        <dbReference type="ARBA" id="ARBA00022691"/>
    </source>
</evidence>
<dbReference type="GO" id="GO:0008033">
    <property type="term" value="P:tRNA processing"/>
    <property type="evidence" value="ECO:0007669"/>
    <property type="project" value="UniProtKB-KW"/>
</dbReference>
<evidence type="ECO:0000256" key="7">
    <source>
        <dbReference type="SAM" id="MobiDB-lite"/>
    </source>
</evidence>
<evidence type="ECO:0000256" key="2">
    <source>
        <dbReference type="ARBA" id="ARBA00022679"/>
    </source>
</evidence>
<evidence type="ECO:0000313" key="10">
    <source>
        <dbReference type="Proteomes" id="UP000829196"/>
    </source>
</evidence>
<feature type="compositionally biased region" description="Basic and acidic residues" evidence="7">
    <location>
        <begin position="31"/>
        <end position="42"/>
    </location>
</feature>
<dbReference type="PANTHER" id="PTHR21392:SF0">
    <property type="entry name" value="TRNA-URIDINE AMINOCARBOXYPROPYLTRANSFERASE 2"/>
    <property type="match status" value="1"/>
</dbReference>
<comment type="caution">
    <text evidence="9">The sequence shown here is derived from an EMBL/GenBank/DDBJ whole genome shotgun (WGS) entry which is preliminary data.</text>
</comment>
<keyword evidence="10" id="KW-1185">Reference proteome</keyword>
<keyword evidence="2" id="KW-0808">Transferase</keyword>
<dbReference type="EMBL" id="JAGYWB010000006">
    <property type="protein sequence ID" value="KAI0518657.1"/>
    <property type="molecule type" value="Genomic_DNA"/>
</dbReference>
<name>A0A8T3BSE8_DENNO</name>
<accession>A0A8T3BSE8</accession>
<dbReference type="GO" id="GO:0016432">
    <property type="term" value="F:tRNA-uridine aminocarboxypropyltransferase activity"/>
    <property type="evidence" value="ECO:0007669"/>
    <property type="project" value="UniProtKB-EC"/>
</dbReference>
<keyword evidence="4" id="KW-0819">tRNA processing</keyword>
<evidence type="ECO:0000256" key="5">
    <source>
        <dbReference type="ARBA" id="ARBA00034489"/>
    </source>
</evidence>
<dbReference type="OrthoDB" id="408541at2759"/>
<evidence type="ECO:0000256" key="4">
    <source>
        <dbReference type="ARBA" id="ARBA00022694"/>
    </source>
</evidence>
<gene>
    <name evidence="9" type="ORF">KFK09_006093</name>
</gene>
<proteinExistence type="inferred from homology"/>
<organism evidence="9 10">
    <name type="scientific">Dendrobium nobile</name>
    <name type="common">Orchid</name>
    <dbReference type="NCBI Taxonomy" id="94219"/>
    <lineage>
        <taxon>Eukaryota</taxon>
        <taxon>Viridiplantae</taxon>
        <taxon>Streptophyta</taxon>
        <taxon>Embryophyta</taxon>
        <taxon>Tracheophyta</taxon>
        <taxon>Spermatophyta</taxon>
        <taxon>Magnoliopsida</taxon>
        <taxon>Liliopsida</taxon>
        <taxon>Asparagales</taxon>
        <taxon>Orchidaceae</taxon>
        <taxon>Epidendroideae</taxon>
        <taxon>Malaxideae</taxon>
        <taxon>Dendrobiinae</taxon>
        <taxon>Dendrobium</taxon>
    </lineage>
</organism>
<feature type="compositionally biased region" description="Acidic residues" evidence="7">
    <location>
        <begin position="17"/>
        <end position="30"/>
    </location>
</feature>
<comment type="similarity">
    <text evidence="5">Belongs to the TDD superfamily. DTWD2 family.</text>
</comment>
<evidence type="ECO:0000256" key="1">
    <source>
        <dbReference type="ARBA" id="ARBA00012386"/>
    </source>
</evidence>
<reference evidence="9" key="1">
    <citation type="journal article" date="2022" name="Front. Genet.">
        <title>Chromosome-Scale Assembly of the Dendrobium nobile Genome Provides Insights Into the Molecular Mechanism of the Biosynthesis of the Medicinal Active Ingredient of Dendrobium.</title>
        <authorList>
            <person name="Xu Q."/>
            <person name="Niu S.-C."/>
            <person name="Li K.-L."/>
            <person name="Zheng P.-J."/>
            <person name="Zhang X.-J."/>
            <person name="Jia Y."/>
            <person name="Liu Y."/>
            <person name="Niu Y.-X."/>
            <person name="Yu L.-H."/>
            <person name="Chen D.-F."/>
            <person name="Zhang G.-Q."/>
        </authorList>
    </citation>
    <scope>NUCLEOTIDE SEQUENCE</scope>
    <source>
        <tissue evidence="9">Leaf</tissue>
    </source>
</reference>
<comment type="catalytic activity">
    <reaction evidence="6">
        <text>a uridine in tRNA + S-adenosyl-L-methionine = a 3-[(3S)-3-amino-3-carboxypropyl]uridine in tRNA + S-methyl-5'-thioadenosine + H(+)</text>
        <dbReference type="Rhea" id="RHEA:62432"/>
        <dbReference type="Rhea" id="RHEA-COMP:13339"/>
        <dbReference type="Rhea" id="RHEA-COMP:16092"/>
        <dbReference type="ChEBI" id="CHEBI:15378"/>
        <dbReference type="ChEBI" id="CHEBI:17509"/>
        <dbReference type="ChEBI" id="CHEBI:59789"/>
        <dbReference type="ChEBI" id="CHEBI:65315"/>
        <dbReference type="ChEBI" id="CHEBI:82930"/>
        <dbReference type="EC" id="2.5.1.25"/>
    </reaction>
</comment>
<dbReference type="PANTHER" id="PTHR21392">
    <property type="entry name" value="TRNA-URIDINE AMINOCARBOXYPROPYLTRANSFERASE 2"/>
    <property type="match status" value="1"/>
</dbReference>
<dbReference type="Proteomes" id="UP000829196">
    <property type="component" value="Unassembled WGS sequence"/>
</dbReference>
<dbReference type="InterPro" id="IPR039262">
    <property type="entry name" value="DTWD2/TAPT"/>
</dbReference>
<keyword evidence="3" id="KW-0949">S-adenosyl-L-methionine</keyword>
<evidence type="ECO:0000259" key="8">
    <source>
        <dbReference type="SMART" id="SM01144"/>
    </source>
</evidence>
<protein>
    <recommendedName>
        <fullName evidence="1">tRNA-uridine aminocarboxypropyltransferase</fullName>
        <ecNumber evidence="1">2.5.1.25</ecNumber>
    </recommendedName>
</protein>
<dbReference type="Pfam" id="PF03942">
    <property type="entry name" value="DTW"/>
    <property type="match status" value="1"/>
</dbReference>
<evidence type="ECO:0000313" key="9">
    <source>
        <dbReference type="EMBL" id="KAI0518657.1"/>
    </source>
</evidence>